<feature type="compositionally biased region" description="Gly residues" evidence="2">
    <location>
        <begin position="355"/>
        <end position="365"/>
    </location>
</feature>
<feature type="compositionally biased region" description="Basic and acidic residues" evidence="2">
    <location>
        <begin position="477"/>
        <end position="498"/>
    </location>
</feature>
<evidence type="ECO:0000313" key="4">
    <source>
        <dbReference type="Proteomes" id="UP000266841"/>
    </source>
</evidence>
<comment type="caution">
    <text evidence="3">The sequence shown here is derived from an EMBL/GenBank/DDBJ whole genome shotgun (WGS) entry which is preliminary data.</text>
</comment>
<feature type="compositionally biased region" description="Basic residues" evidence="2">
    <location>
        <begin position="194"/>
        <end position="203"/>
    </location>
</feature>
<dbReference type="SUPFAM" id="SSF56815">
    <property type="entry name" value="Sec1/munc18-like (SM) proteins"/>
    <property type="match status" value="2"/>
</dbReference>
<protein>
    <recommendedName>
        <fullName evidence="5">Sec1 family domain-containing protein 1</fullName>
    </recommendedName>
</protein>
<feature type="region of interest" description="Disordered" evidence="2">
    <location>
        <begin position="599"/>
        <end position="620"/>
    </location>
</feature>
<organism evidence="3 4">
    <name type="scientific">Thalassiosira oceanica</name>
    <name type="common">Marine diatom</name>
    <dbReference type="NCBI Taxonomy" id="159749"/>
    <lineage>
        <taxon>Eukaryota</taxon>
        <taxon>Sar</taxon>
        <taxon>Stramenopiles</taxon>
        <taxon>Ochrophyta</taxon>
        <taxon>Bacillariophyta</taxon>
        <taxon>Coscinodiscophyceae</taxon>
        <taxon>Thalassiosirophycidae</taxon>
        <taxon>Thalassiosirales</taxon>
        <taxon>Thalassiosiraceae</taxon>
        <taxon>Thalassiosira</taxon>
    </lineage>
</organism>
<evidence type="ECO:0000313" key="3">
    <source>
        <dbReference type="EMBL" id="EJK55586.1"/>
    </source>
</evidence>
<feature type="compositionally biased region" description="Low complexity" evidence="2">
    <location>
        <begin position="600"/>
        <end position="620"/>
    </location>
</feature>
<dbReference type="InterPro" id="IPR036045">
    <property type="entry name" value="Sec1-like_sf"/>
</dbReference>
<feature type="compositionally biased region" description="Basic and acidic residues" evidence="2">
    <location>
        <begin position="227"/>
        <end position="249"/>
    </location>
</feature>
<dbReference type="GO" id="GO:0016192">
    <property type="term" value="P:vesicle-mediated transport"/>
    <property type="evidence" value="ECO:0007669"/>
    <property type="project" value="InterPro"/>
</dbReference>
<feature type="compositionally biased region" description="Gly residues" evidence="2">
    <location>
        <begin position="295"/>
        <end position="309"/>
    </location>
</feature>
<keyword evidence="4" id="KW-1185">Reference proteome</keyword>
<dbReference type="OrthoDB" id="10251230at2759"/>
<dbReference type="InterPro" id="IPR027482">
    <property type="entry name" value="Sec1-like_dom2"/>
</dbReference>
<dbReference type="OMA" id="ECHEGEP"/>
<comment type="similarity">
    <text evidence="1">Belongs to the STXBP/unc-18/SEC1 family.</text>
</comment>
<evidence type="ECO:0000256" key="1">
    <source>
        <dbReference type="ARBA" id="ARBA00009884"/>
    </source>
</evidence>
<evidence type="ECO:0008006" key="5">
    <source>
        <dbReference type="Google" id="ProtNLM"/>
    </source>
</evidence>
<dbReference type="InterPro" id="IPR043154">
    <property type="entry name" value="Sec-1-like_dom1"/>
</dbReference>
<feature type="compositionally biased region" description="Basic and acidic residues" evidence="2">
    <location>
        <begin position="151"/>
        <end position="163"/>
    </location>
</feature>
<reference evidence="3 4" key="1">
    <citation type="journal article" date="2012" name="Genome Biol.">
        <title>Genome and low-iron response of an oceanic diatom adapted to chronic iron limitation.</title>
        <authorList>
            <person name="Lommer M."/>
            <person name="Specht M."/>
            <person name="Roy A.S."/>
            <person name="Kraemer L."/>
            <person name="Andreson R."/>
            <person name="Gutowska M.A."/>
            <person name="Wolf J."/>
            <person name="Bergner S.V."/>
            <person name="Schilhabel M.B."/>
            <person name="Klostermeier U.C."/>
            <person name="Beiko R.G."/>
            <person name="Rosenstiel P."/>
            <person name="Hippler M."/>
            <person name="Laroche J."/>
        </authorList>
    </citation>
    <scope>NUCLEOTIDE SEQUENCE [LARGE SCALE GENOMIC DNA]</scope>
    <source>
        <strain evidence="3 4">CCMP1005</strain>
    </source>
</reference>
<dbReference type="Proteomes" id="UP000266841">
    <property type="component" value="Unassembled WGS sequence"/>
</dbReference>
<dbReference type="Pfam" id="PF00995">
    <property type="entry name" value="Sec1"/>
    <property type="match status" value="1"/>
</dbReference>
<feature type="region of interest" description="Disordered" evidence="2">
    <location>
        <begin position="151"/>
        <end position="578"/>
    </location>
</feature>
<gene>
    <name evidence="3" type="ORF">THAOC_24670</name>
</gene>
<feature type="compositionally biased region" description="Basic and acidic residues" evidence="2">
    <location>
        <begin position="1"/>
        <end position="13"/>
    </location>
</feature>
<evidence type="ECO:0000256" key="2">
    <source>
        <dbReference type="SAM" id="MobiDB-lite"/>
    </source>
</evidence>
<name>K0S3N9_THAOC</name>
<feature type="compositionally biased region" description="Basic and acidic residues" evidence="2">
    <location>
        <begin position="396"/>
        <end position="421"/>
    </location>
</feature>
<proteinExistence type="inferred from homology"/>
<dbReference type="InterPro" id="IPR001619">
    <property type="entry name" value="Sec1-like"/>
</dbReference>
<dbReference type="PANTHER" id="PTHR11679">
    <property type="entry name" value="VESICLE PROTEIN SORTING-ASSOCIATED"/>
    <property type="match status" value="1"/>
</dbReference>
<dbReference type="eggNOG" id="KOG1301">
    <property type="taxonomic scope" value="Eukaryota"/>
</dbReference>
<feature type="compositionally biased region" description="Basic and acidic residues" evidence="2">
    <location>
        <begin position="537"/>
        <end position="557"/>
    </location>
</feature>
<dbReference type="Gene3D" id="3.40.50.2060">
    <property type="match status" value="1"/>
</dbReference>
<dbReference type="EMBL" id="AGNL01033730">
    <property type="protein sequence ID" value="EJK55586.1"/>
    <property type="molecule type" value="Genomic_DNA"/>
</dbReference>
<accession>K0S3N9</accession>
<sequence>VRSDCKDLQRSETAEAEAQQRSQSGRGRHQSRGRLLQDSDEGRIRADNAGKRAQDPETKRKGKEEAGTAHDDMQSLSPPGTGPATLKSAQLAAVDSMLSLPSSSDRNGDASSPWKILVYDRHTRGIISPLLSVSALRERGVTLHLLLGSEREPIPADPGEPRPHRPGLLPLAVPVRPPPLQHPDRPAGHGGVRPARRQHRRTRRGGERARPARRVRLPRAPALQPQRPEELRPLQQPGRDRGGHGEGHGRGGRGSVQRGGDAGGRAGDTVSEGRGAGDGVEEALRDDRGAPRPGPGEGRGGTEGGGSAGGTPPPGPRGDGPEHGPHHADPARVDVPGAGRRRPGPQREPGRVRRGAGGGRGGTEGEGSPAGPEAVRRRPRLRPVPRTAPFQPVPGGDREQRGRAAGHHGEGAGDTEQDVRRGSGVGRRGGWQLVRPLCRGGVPPRPPRPEEEARGTHVHPPGGDERGRVAGRPGLLRARDGPRVGVVPERHGQGQGRRDRPRYRPGQGERVRQGPSRPGLRVVERGGEHARHRRRRECHEGEPRDEGFGRRDGRRGDGGAPSAAASHGTLTPNDRSRLDAGMRAVEYLKRLRSMHMIPVSSAPSSESASSSAPPSSSVGSDMLSSLVARATNQATGLLAKATDRLGTMLGRAHKARATSVVENICEMRPGTEDDEYLYLDPRVKGDVDVSALRNAARAPAREAIAFVIGGGCYAEYQNIQSVAEGGGRPVTYGSTEIVDPCTFLGHLGGL</sequence>
<feature type="compositionally biased region" description="Basic and acidic residues" evidence="2">
    <location>
        <begin position="319"/>
        <end position="332"/>
    </location>
</feature>
<feature type="compositionally biased region" description="Basic and acidic residues" evidence="2">
    <location>
        <begin position="35"/>
        <end position="73"/>
    </location>
</feature>
<feature type="non-terminal residue" evidence="3">
    <location>
        <position position="1"/>
    </location>
</feature>
<feature type="region of interest" description="Disordered" evidence="2">
    <location>
        <begin position="1"/>
        <end position="89"/>
    </location>
</feature>
<dbReference type="AlphaFoldDB" id="K0S3N9"/>
<dbReference type="Gene3D" id="3.40.50.1910">
    <property type="match status" value="1"/>
</dbReference>